<dbReference type="CDD" id="cd03497">
    <property type="entry name" value="SQR_TypeB_1_TM"/>
    <property type="match status" value="1"/>
</dbReference>
<dbReference type="InterPro" id="IPR034804">
    <property type="entry name" value="SQR/QFR_C/D"/>
</dbReference>
<dbReference type="PIRSF" id="PIRSF000170">
    <property type="entry name" value="Succ_dh_cyt_b558"/>
    <property type="match status" value="1"/>
</dbReference>
<name>A0A562QMX9_9BACI</name>
<dbReference type="SUPFAM" id="SSF81343">
    <property type="entry name" value="Fumarate reductase respiratory complex transmembrane subunits"/>
    <property type="match status" value="1"/>
</dbReference>
<comment type="caution">
    <text evidence="10">The sequence shown here is derived from an EMBL/GenBank/DDBJ whole genome shotgun (WGS) entry which is preliminary data.</text>
</comment>
<evidence type="ECO:0000256" key="8">
    <source>
        <dbReference type="PIRSR" id="PIRSR000170-1"/>
    </source>
</evidence>
<feature type="binding site" description="axial binding residue" evidence="8">
    <location>
        <position position="125"/>
    </location>
    <ligand>
        <name>heme</name>
        <dbReference type="ChEBI" id="CHEBI:30413"/>
    </ligand>
    <ligandPart>
        <name>Fe</name>
        <dbReference type="ChEBI" id="CHEBI:18248"/>
    </ligandPart>
</feature>
<evidence type="ECO:0000256" key="2">
    <source>
        <dbReference type="ARBA" id="ARBA00022617"/>
    </source>
</evidence>
<dbReference type="PANTHER" id="PTHR41910">
    <property type="entry name" value="SUCCINATE DEHYDROGENASE 2 MEMBRANE SUBUNIT SDHC"/>
    <property type="match status" value="1"/>
</dbReference>
<sequence>MEVKKLGVGNTTSSITKHFVLARLHSLAGLIPLGLFLIEHFYTNATAILGADTYNRQIAFLHNIPFVLLIEIFFIAIPLIFHAVYGMYLTFISRNNTLTYSYRRNWLFFFQRITGIVTLIFVVYHIWALRISNAISGTEVSFQVVSEHLQNPWIFAFYVVGIIATTYHFANGISTGLITWGITIGKASQKMSSRICLGVFILMTVIGIMTLFAFV</sequence>
<accession>A0A562QMX9</accession>
<dbReference type="InterPro" id="IPR011138">
    <property type="entry name" value="Cytochrome_b-558"/>
</dbReference>
<evidence type="ECO:0000256" key="5">
    <source>
        <dbReference type="ARBA" id="ARBA00022989"/>
    </source>
</evidence>
<evidence type="ECO:0000256" key="1">
    <source>
        <dbReference type="ARBA" id="ARBA00004370"/>
    </source>
</evidence>
<feature type="binding site" description="axial binding residue" evidence="8">
    <location>
        <position position="168"/>
    </location>
    <ligand>
        <name>heme</name>
        <dbReference type="ChEBI" id="CHEBI:30413"/>
    </ligand>
    <ligandPart>
        <name>Fe</name>
        <dbReference type="ChEBI" id="CHEBI:18248"/>
    </ligandPart>
</feature>
<organism evidence="10 11">
    <name type="scientific">Halalkalibacter nanhaiisediminis</name>
    <dbReference type="NCBI Taxonomy" id="688079"/>
    <lineage>
        <taxon>Bacteria</taxon>
        <taxon>Bacillati</taxon>
        <taxon>Bacillota</taxon>
        <taxon>Bacilli</taxon>
        <taxon>Bacillales</taxon>
        <taxon>Bacillaceae</taxon>
        <taxon>Halalkalibacter</taxon>
    </lineage>
</organism>
<keyword evidence="3 9" id="KW-0812">Transmembrane</keyword>
<feature type="transmembrane region" description="Helical" evidence="9">
    <location>
        <begin position="195"/>
        <end position="214"/>
    </location>
</feature>
<dbReference type="Proteomes" id="UP000315711">
    <property type="component" value="Unassembled WGS sequence"/>
</dbReference>
<gene>
    <name evidence="10" type="ORF">IQ10_01443</name>
</gene>
<evidence type="ECO:0000256" key="4">
    <source>
        <dbReference type="ARBA" id="ARBA00022723"/>
    </source>
</evidence>
<feature type="transmembrane region" description="Helical" evidence="9">
    <location>
        <begin position="20"/>
        <end position="38"/>
    </location>
</feature>
<feature type="binding site" description="axial binding residue" evidence="8">
    <location>
        <position position="82"/>
    </location>
    <ligand>
        <name>heme</name>
        <dbReference type="ChEBI" id="CHEBI:30413"/>
    </ligand>
    <ligandPart>
        <name>Fe</name>
        <dbReference type="ChEBI" id="CHEBI:18248"/>
    </ligandPart>
</feature>
<keyword evidence="4 8" id="KW-0479">Metal-binding</keyword>
<dbReference type="RefSeq" id="WP_144449769.1">
    <property type="nucleotide sequence ID" value="NZ_VLKZ01000003.1"/>
</dbReference>
<evidence type="ECO:0000256" key="7">
    <source>
        <dbReference type="ARBA" id="ARBA00023136"/>
    </source>
</evidence>
<keyword evidence="5 9" id="KW-1133">Transmembrane helix</keyword>
<dbReference type="GO" id="GO:0016020">
    <property type="term" value="C:membrane"/>
    <property type="evidence" value="ECO:0007669"/>
    <property type="project" value="UniProtKB-SubCell"/>
</dbReference>
<evidence type="ECO:0000256" key="9">
    <source>
        <dbReference type="SAM" id="Phobius"/>
    </source>
</evidence>
<feature type="transmembrane region" description="Helical" evidence="9">
    <location>
        <begin position="106"/>
        <end position="127"/>
    </location>
</feature>
<keyword evidence="11" id="KW-1185">Reference proteome</keyword>
<comment type="subcellular location">
    <subcellularLocation>
        <location evidence="1">Membrane</location>
    </subcellularLocation>
</comment>
<dbReference type="GO" id="GO:0046872">
    <property type="term" value="F:metal ion binding"/>
    <property type="evidence" value="ECO:0007669"/>
    <property type="project" value="UniProtKB-KW"/>
</dbReference>
<dbReference type="AlphaFoldDB" id="A0A562QMX9"/>
<keyword evidence="6 8" id="KW-0408">Iron</keyword>
<proteinExistence type="predicted"/>
<dbReference type="NCBIfam" id="TIGR02046">
    <property type="entry name" value="sdhC_b558_fam"/>
    <property type="match status" value="1"/>
</dbReference>
<evidence type="ECO:0000313" key="11">
    <source>
        <dbReference type="Proteomes" id="UP000315711"/>
    </source>
</evidence>
<dbReference type="Pfam" id="PF01127">
    <property type="entry name" value="Sdh_cyt"/>
    <property type="match status" value="1"/>
</dbReference>
<dbReference type="InterPro" id="IPR039023">
    <property type="entry name" value="SdhC_prok"/>
</dbReference>
<dbReference type="InterPro" id="IPR000701">
    <property type="entry name" value="SuccDH_FuR_B_TM-su"/>
</dbReference>
<evidence type="ECO:0000256" key="6">
    <source>
        <dbReference type="ARBA" id="ARBA00023004"/>
    </source>
</evidence>
<protein>
    <submittedName>
        <fullName evidence="10">Succinate dehydrogenase subunit C</fullName>
    </submittedName>
</protein>
<feature type="binding site" description="axial binding residue" evidence="8">
    <location>
        <position position="40"/>
    </location>
    <ligand>
        <name>heme</name>
        <dbReference type="ChEBI" id="CHEBI:30413"/>
    </ligand>
    <ligandPart>
        <name>Fe</name>
        <dbReference type="ChEBI" id="CHEBI:18248"/>
    </ligandPart>
</feature>
<dbReference type="PANTHER" id="PTHR41910:SF1">
    <property type="entry name" value="SUCCINATE DEHYDROGENASE HYDROPHOBIC MEMBRANE ANCHOR SUBUNIT"/>
    <property type="match status" value="1"/>
</dbReference>
<feature type="transmembrane region" description="Helical" evidence="9">
    <location>
        <begin position="155"/>
        <end position="183"/>
    </location>
</feature>
<reference evidence="10 11" key="1">
    <citation type="journal article" date="2015" name="Stand. Genomic Sci.">
        <title>Genomic Encyclopedia of Bacterial and Archaeal Type Strains, Phase III: the genomes of soil and plant-associated and newly described type strains.</title>
        <authorList>
            <person name="Whitman W.B."/>
            <person name="Woyke T."/>
            <person name="Klenk H.P."/>
            <person name="Zhou Y."/>
            <person name="Lilburn T.G."/>
            <person name="Beck B.J."/>
            <person name="De Vos P."/>
            <person name="Vandamme P."/>
            <person name="Eisen J.A."/>
            <person name="Garrity G."/>
            <person name="Hugenholtz P."/>
            <person name="Kyrpides N.C."/>
        </authorList>
    </citation>
    <scope>NUCLEOTIDE SEQUENCE [LARGE SCALE GENOMIC DNA]</scope>
    <source>
        <strain evidence="10 11">CGMCC 1.10116</strain>
    </source>
</reference>
<dbReference type="InterPro" id="IPR016002">
    <property type="entry name" value="Succ_DH_cyt_b558_Firmicute"/>
</dbReference>
<dbReference type="Gene3D" id="1.20.1300.10">
    <property type="entry name" value="Fumarate reductase/succinate dehydrogenase, transmembrane subunit"/>
    <property type="match status" value="1"/>
</dbReference>
<keyword evidence="2 8" id="KW-0349">Heme</keyword>
<keyword evidence="7 9" id="KW-0472">Membrane</keyword>
<feature type="transmembrane region" description="Helical" evidence="9">
    <location>
        <begin position="58"/>
        <end position="85"/>
    </location>
</feature>
<evidence type="ECO:0000256" key="3">
    <source>
        <dbReference type="ARBA" id="ARBA00022692"/>
    </source>
</evidence>
<dbReference type="EMBL" id="VLKZ01000003">
    <property type="protein sequence ID" value="TWI58112.1"/>
    <property type="molecule type" value="Genomic_DNA"/>
</dbReference>
<dbReference type="OrthoDB" id="9789209at2"/>
<evidence type="ECO:0000313" key="10">
    <source>
        <dbReference type="EMBL" id="TWI58112.1"/>
    </source>
</evidence>